<dbReference type="PANTHER" id="PTHR30344">
    <property type="entry name" value="6-PHOSPHOGLUCONOLACTONASE-RELATED"/>
    <property type="match status" value="1"/>
</dbReference>
<protein>
    <submittedName>
        <fullName evidence="2">Carboxy-cis-cis-muconate cyclase</fullName>
    </submittedName>
</protein>
<accession>A0ABR1QNP6</accession>
<organism evidence="2 3">
    <name type="scientific">Apiospora aurea</name>
    <dbReference type="NCBI Taxonomy" id="335848"/>
    <lineage>
        <taxon>Eukaryota</taxon>
        <taxon>Fungi</taxon>
        <taxon>Dikarya</taxon>
        <taxon>Ascomycota</taxon>
        <taxon>Pezizomycotina</taxon>
        <taxon>Sordariomycetes</taxon>
        <taxon>Xylariomycetidae</taxon>
        <taxon>Amphisphaeriales</taxon>
        <taxon>Apiosporaceae</taxon>
        <taxon>Apiospora</taxon>
    </lineage>
</organism>
<evidence type="ECO:0000313" key="3">
    <source>
        <dbReference type="Proteomes" id="UP001391051"/>
    </source>
</evidence>
<feature type="chain" id="PRO_5047286441" evidence="1">
    <location>
        <begin position="20"/>
        <end position="384"/>
    </location>
</feature>
<keyword evidence="3" id="KW-1185">Reference proteome</keyword>
<dbReference type="EMBL" id="JAQQWE010000003">
    <property type="protein sequence ID" value="KAK7959888.1"/>
    <property type="molecule type" value="Genomic_DNA"/>
</dbReference>
<reference evidence="2 3" key="1">
    <citation type="submission" date="2023-01" db="EMBL/GenBank/DDBJ databases">
        <title>Analysis of 21 Apiospora genomes using comparative genomics revels a genus with tremendous synthesis potential of carbohydrate active enzymes and secondary metabolites.</title>
        <authorList>
            <person name="Sorensen T."/>
        </authorList>
    </citation>
    <scope>NUCLEOTIDE SEQUENCE [LARGE SCALE GENOMIC DNA]</scope>
    <source>
        <strain evidence="2 3">CBS 24483</strain>
    </source>
</reference>
<sequence>MLLRAVLAVAATILTTVHARVHHLFVGNLYPPPRLYALAFDDETLALEITANMTADSSHAWIAFDAGKTNVYGASLDKPAIASYEVVVNNSSSSSSTGNADDDGGAATTVTNVTLEFRKSVAAAGACANKTAAFVLPHPLFPRVYTASWPGPDACAMALSTNPDPTAPTNGSGGGGMLEAVIQTWRYDSQTNSSGGIHGLALDPAGTALYSADLQGDAVWAHIVSPDGTGRVVGLRGGTFCPRGGRGRIRGTWSCTRMSGCSGGPKYLWATARAWTGNGTIEPHTGFISVFALDGETGAIRGEQQQPLFRVPTTTLDGGANAISPAPWSEDWAAMTDIGTGYVQMWRIEKTTDEKGEVTTTTARDVARVDIPDGGCCANVIWYD</sequence>
<dbReference type="InterPro" id="IPR015943">
    <property type="entry name" value="WD40/YVTN_repeat-like_dom_sf"/>
</dbReference>
<dbReference type="Gene3D" id="2.130.10.10">
    <property type="entry name" value="YVTN repeat-like/Quinoprotein amine dehydrogenase"/>
    <property type="match status" value="2"/>
</dbReference>
<keyword evidence="1" id="KW-0732">Signal</keyword>
<evidence type="ECO:0000256" key="1">
    <source>
        <dbReference type="SAM" id="SignalP"/>
    </source>
</evidence>
<proteinExistence type="predicted"/>
<feature type="signal peptide" evidence="1">
    <location>
        <begin position="1"/>
        <end position="19"/>
    </location>
</feature>
<name>A0ABR1QNP6_9PEZI</name>
<dbReference type="Proteomes" id="UP001391051">
    <property type="component" value="Unassembled WGS sequence"/>
</dbReference>
<dbReference type="PANTHER" id="PTHR30344:SF4">
    <property type="entry name" value="CYCLASE, PUTATIVE (AFU_ORTHOLOGUE AFUA_6G11580)-RELATED"/>
    <property type="match status" value="1"/>
</dbReference>
<dbReference type="InterPro" id="IPR050282">
    <property type="entry name" value="Cycloisomerase_2"/>
</dbReference>
<evidence type="ECO:0000313" key="2">
    <source>
        <dbReference type="EMBL" id="KAK7959888.1"/>
    </source>
</evidence>
<dbReference type="RefSeq" id="XP_066703591.1">
    <property type="nucleotide sequence ID" value="XM_066840964.1"/>
</dbReference>
<gene>
    <name evidence="2" type="ORF">PG986_004742</name>
</gene>
<comment type="caution">
    <text evidence="2">The sequence shown here is derived from an EMBL/GenBank/DDBJ whole genome shotgun (WGS) entry which is preliminary data.</text>
</comment>
<dbReference type="GeneID" id="92074026"/>